<evidence type="ECO:0000256" key="1">
    <source>
        <dbReference type="ARBA" id="ARBA00004123"/>
    </source>
</evidence>
<organism evidence="7 8">
    <name type="scientific">Gonapodya prolifera (strain JEL478)</name>
    <name type="common">Monoblepharis prolifera</name>
    <dbReference type="NCBI Taxonomy" id="1344416"/>
    <lineage>
        <taxon>Eukaryota</taxon>
        <taxon>Fungi</taxon>
        <taxon>Fungi incertae sedis</taxon>
        <taxon>Chytridiomycota</taxon>
        <taxon>Chytridiomycota incertae sedis</taxon>
        <taxon>Monoblepharidomycetes</taxon>
        <taxon>Monoblepharidales</taxon>
        <taxon>Gonapodyaceae</taxon>
        <taxon>Gonapodya</taxon>
    </lineage>
</organism>
<gene>
    <name evidence="7" type="ORF">M427DRAFT_58466</name>
</gene>
<evidence type="ECO:0000259" key="6">
    <source>
        <dbReference type="SMART" id="SM00993"/>
    </source>
</evidence>
<dbReference type="Pfam" id="PF08265">
    <property type="entry name" value="YL1_C"/>
    <property type="match status" value="1"/>
</dbReference>
<dbReference type="EMBL" id="KQ965776">
    <property type="protein sequence ID" value="KXS13649.1"/>
    <property type="molecule type" value="Genomic_DNA"/>
</dbReference>
<keyword evidence="3" id="KW-0804">Transcription</keyword>
<dbReference type="GO" id="GO:0006338">
    <property type="term" value="P:chromatin remodeling"/>
    <property type="evidence" value="ECO:0007669"/>
    <property type="project" value="InterPro"/>
</dbReference>
<dbReference type="OMA" id="FANAAEF"/>
<keyword evidence="2" id="KW-0805">Transcription regulation</keyword>
<evidence type="ECO:0000256" key="5">
    <source>
        <dbReference type="SAM" id="MobiDB-lite"/>
    </source>
</evidence>
<sequence>MSSTRGAKRPQSSEDDGHQKKKKGKDVVNDPEPGSVSPLDLASVSKPFKNPDYEGPKKFKNLKQILAAEKLLAAPLNAVTYSNIQSAPTLLPVGKYCDITGLEAKYTDPKTGLRYHSADLYMWISRLQLYQVQKYLSLRGAAVRI</sequence>
<evidence type="ECO:0000256" key="3">
    <source>
        <dbReference type="ARBA" id="ARBA00023163"/>
    </source>
</evidence>
<dbReference type="OrthoDB" id="49520at2759"/>
<keyword evidence="4" id="KW-0539">Nucleus</keyword>
<dbReference type="InterPro" id="IPR029525">
    <property type="entry name" value="INO80C/Ies6"/>
</dbReference>
<feature type="region of interest" description="Disordered" evidence="5">
    <location>
        <begin position="1"/>
        <end position="55"/>
    </location>
</feature>
<accession>A0A139AAD4</accession>
<dbReference type="PANTHER" id="PTHR31200:SF1">
    <property type="entry name" value="INO80 COMPLEX SUBUNIT C"/>
    <property type="match status" value="1"/>
</dbReference>
<dbReference type="AlphaFoldDB" id="A0A139AAD4"/>
<name>A0A139AAD4_GONPJ</name>
<dbReference type="GO" id="GO:0031011">
    <property type="term" value="C:Ino80 complex"/>
    <property type="evidence" value="ECO:0007669"/>
    <property type="project" value="EnsemblFungi"/>
</dbReference>
<dbReference type="Proteomes" id="UP000070544">
    <property type="component" value="Unassembled WGS sequence"/>
</dbReference>
<evidence type="ECO:0000313" key="8">
    <source>
        <dbReference type="Proteomes" id="UP000070544"/>
    </source>
</evidence>
<comment type="subcellular location">
    <subcellularLocation>
        <location evidence="1">Nucleus</location>
    </subcellularLocation>
</comment>
<dbReference type="PANTHER" id="PTHR31200">
    <property type="entry name" value="INO80 COMPLEX SUBUNIT C"/>
    <property type="match status" value="1"/>
</dbReference>
<feature type="domain" description="Vps72/YL1 C-terminal" evidence="6">
    <location>
        <begin position="95"/>
        <end position="124"/>
    </location>
</feature>
<evidence type="ECO:0000256" key="4">
    <source>
        <dbReference type="ARBA" id="ARBA00023242"/>
    </source>
</evidence>
<keyword evidence="8" id="KW-1185">Reference proteome</keyword>
<evidence type="ECO:0000313" key="7">
    <source>
        <dbReference type="EMBL" id="KXS13649.1"/>
    </source>
</evidence>
<dbReference type="GO" id="GO:0034080">
    <property type="term" value="P:CENP-A containing chromatin assembly"/>
    <property type="evidence" value="ECO:0007669"/>
    <property type="project" value="EnsemblFungi"/>
</dbReference>
<dbReference type="STRING" id="1344416.A0A139AAD4"/>
<dbReference type="SMART" id="SM00993">
    <property type="entry name" value="YL1_C"/>
    <property type="match status" value="1"/>
</dbReference>
<reference evidence="7 8" key="1">
    <citation type="journal article" date="2015" name="Genome Biol. Evol.">
        <title>Phylogenomic analyses indicate that early fungi evolved digesting cell walls of algal ancestors of land plants.</title>
        <authorList>
            <person name="Chang Y."/>
            <person name="Wang S."/>
            <person name="Sekimoto S."/>
            <person name="Aerts A.L."/>
            <person name="Choi C."/>
            <person name="Clum A."/>
            <person name="LaButti K.M."/>
            <person name="Lindquist E.A."/>
            <person name="Yee Ngan C."/>
            <person name="Ohm R.A."/>
            <person name="Salamov A.A."/>
            <person name="Grigoriev I.V."/>
            <person name="Spatafora J.W."/>
            <person name="Berbee M.L."/>
        </authorList>
    </citation>
    <scope>NUCLEOTIDE SEQUENCE [LARGE SCALE GENOMIC DNA]</scope>
    <source>
        <strain evidence="7 8">JEL478</strain>
    </source>
</reference>
<protein>
    <recommendedName>
        <fullName evidence="6">Vps72/YL1 C-terminal domain-containing protein</fullName>
    </recommendedName>
</protein>
<evidence type="ECO:0000256" key="2">
    <source>
        <dbReference type="ARBA" id="ARBA00023015"/>
    </source>
</evidence>
<dbReference type="InterPro" id="IPR013272">
    <property type="entry name" value="Vps72/YL1_C"/>
</dbReference>
<proteinExistence type="predicted"/>